<dbReference type="OrthoDB" id="10260489at2759"/>
<proteinExistence type="predicted"/>
<feature type="region of interest" description="Disordered" evidence="1">
    <location>
        <begin position="97"/>
        <end position="170"/>
    </location>
</feature>
<comment type="caution">
    <text evidence="2">The sequence shown here is derived from an EMBL/GenBank/DDBJ whole genome shotgun (WGS) entry which is preliminary data.</text>
</comment>
<dbReference type="AlphaFoldDB" id="E1F639"/>
<sequence length="170" mass="19062">MQLLILPRGTNAEELFSAGAKLGSNGELIFSGFQTTEIPLSTSLLVHNKEDEYAQHTLTSALTLFSGNIAAARSSLPNPKNSIPTSRQVDWVTSYLRREQNPKEQSSLKQEKHVHFEQPERTSSKKDRGKASDSTSDLQSDKKRSKSSHKEKKRHEGEDMKDRKVNKVKG</sequence>
<dbReference type="OMA" id="HEDEGMK"/>
<name>E1F639_GIAIA</name>
<feature type="compositionally biased region" description="Basic and acidic residues" evidence="1">
    <location>
        <begin position="154"/>
        <end position="170"/>
    </location>
</feature>
<organism evidence="2 3">
    <name type="scientific">Giardia intestinalis (strain P15)</name>
    <name type="common">Giardia lamblia</name>
    <dbReference type="NCBI Taxonomy" id="658858"/>
    <lineage>
        <taxon>Eukaryota</taxon>
        <taxon>Metamonada</taxon>
        <taxon>Diplomonadida</taxon>
        <taxon>Hexamitidae</taxon>
        <taxon>Giardiinae</taxon>
        <taxon>Giardia</taxon>
    </lineage>
</organism>
<dbReference type="Proteomes" id="UP000008974">
    <property type="component" value="Unassembled WGS sequence"/>
</dbReference>
<evidence type="ECO:0000313" key="2">
    <source>
        <dbReference type="EMBL" id="EFO62102.1"/>
    </source>
</evidence>
<reference evidence="2 3" key="1">
    <citation type="journal article" date="2010" name="BMC Genomics">
        <title>Genome analysis and comparative genomics of a Giardia intestinalis assemblage E isolate.</title>
        <authorList>
            <person name="Jerlstrom-Hultqvist J."/>
            <person name="Franzen O."/>
            <person name="Ankarklev J."/>
            <person name="Xu F."/>
            <person name="Nohynkova E."/>
            <person name="Andersson J.O."/>
            <person name="Svard S.G."/>
            <person name="Andersson B."/>
        </authorList>
    </citation>
    <scope>NUCLEOTIDE SEQUENCE [LARGE SCALE GENOMIC DNA]</scope>
    <source>
        <strain evidence="2 3">P15</strain>
    </source>
</reference>
<evidence type="ECO:0000256" key="1">
    <source>
        <dbReference type="SAM" id="MobiDB-lite"/>
    </source>
</evidence>
<protein>
    <submittedName>
        <fullName evidence="2">Uncharacterized protein</fullName>
    </submittedName>
</protein>
<feature type="compositionally biased region" description="Basic and acidic residues" evidence="1">
    <location>
        <begin position="109"/>
        <end position="131"/>
    </location>
</feature>
<dbReference type="VEuPathDB" id="GiardiaDB:GLP15_1938"/>
<accession>E1F639</accession>
<evidence type="ECO:0000313" key="3">
    <source>
        <dbReference type="Proteomes" id="UP000008974"/>
    </source>
</evidence>
<feature type="compositionally biased region" description="Basic residues" evidence="1">
    <location>
        <begin position="143"/>
        <end position="153"/>
    </location>
</feature>
<gene>
    <name evidence="2" type="ORF">GLP15_1938</name>
</gene>
<dbReference type="EMBL" id="ACVC01000194">
    <property type="protein sequence ID" value="EFO62102.1"/>
    <property type="molecule type" value="Genomic_DNA"/>
</dbReference>